<proteinExistence type="predicted"/>
<name>S6A5J1_9CREN</name>
<dbReference type="Proteomes" id="UP000015543">
    <property type="component" value="Chromosome"/>
</dbReference>
<protein>
    <submittedName>
        <fullName evidence="1">Uncharacterized protein</fullName>
    </submittedName>
</protein>
<gene>
    <name evidence="1" type="ORF">N186_04040</name>
</gene>
<dbReference type="AlphaFoldDB" id="S6A5J1"/>
<dbReference type="eggNOG" id="arCOG04038">
    <property type="taxonomic scope" value="Archaea"/>
</dbReference>
<keyword evidence="2" id="KW-1185">Reference proteome</keyword>
<dbReference type="KEGG" id="thb:N186_04040"/>
<organism evidence="1 2">
    <name type="scientific">Thermofilum adornatum</name>
    <dbReference type="NCBI Taxonomy" id="1365176"/>
    <lineage>
        <taxon>Archaea</taxon>
        <taxon>Thermoproteota</taxon>
        <taxon>Thermoprotei</taxon>
        <taxon>Thermofilales</taxon>
        <taxon>Thermofilaceae</taxon>
        <taxon>Thermofilum</taxon>
    </lineage>
</organism>
<dbReference type="EMBL" id="CP006646">
    <property type="protein sequence ID" value="AGT35167.1"/>
    <property type="molecule type" value="Genomic_DNA"/>
</dbReference>
<evidence type="ECO:0000313" key="2">
    <source>
        <dbReference type="Proteomes" id="UP000015543"/>
    </source>
</evidence>
<accession>S6A5J1</accession>
<reference evidence="1 2" key="1">
    <citation type="journal article" date="2013" name="Genome Announc.">
        <title>Complete Genomic Sequence of 'Thermofilum adornatus' Strain 1910bT, a Hyperthermophilic Anaerobic Organotrophic Crenarchaeon.</title>
        <authorList>
            <person name="Dominova I.N."/>
            <person name="Kublanov I.V."/>
            <person name="Podosokorskaya O.A."/>
            <person name="Derbikova K.S."/>
            <person name="Patrushev M.V."/>
            <person name="Toshchakov S.V."/>
        </authorList>
    </citation>
    <scope>NUCLEOTIDE SEQUENCE [LARGE SCALE GENOMIC DNA]</scope>
    <source>
        <strain evidence="2">1910b</strain>
    </source>
</reference>
<dbReference type="HOGENOM" id="CLU_1933371_0_0_2"/>
<dbReference type="PATRIC" id="fig|1365176.7.peg.793"/>
<evidence type="ECO:0000313" key="1">
    <source>
        <dbReference type="EMBL" id="AGT35167.1"/>
    </source>
</evidence>
<sequence>MAPKIKIEDTTGSGEKITLTIEGAEISEKRVVQVLQMLRLLKSSGGGVVEEGESMKERIWRVIVENFGDGTWFSIRDLYNVASREMPDLKVTAVSTYVSRLVGEGRLVKRGSKPNTRYRVQSVRREAAYP</sequence>